<comment type="subcellular location">
    <subcellularLocation>
        <location evidence="1">Secreted</location>
    </subcellularLocation>
</comment>
<keyword evidence="2" id="KW-0964">Secreted</keyword>
<feature type="coiled-coil region" evidence="5">
    <location>
        <begin position="67"/>
        <end position="125"/>
    </location>
</feature>
<dbReference type="Gene3D" id="2.60.120.1000">
    <property type="match status" value="1"/>
</dbReference>
<evidence type="ECO:0000256" key="5">
    <source>
        <dbReference type="SAM" id="Coils"/>
    </source>
</evidence>
<evidence type="ECO:0000256" key="2">
    <source>
        <dbReference type="ARBA" id="ARBA00022525"/>
    </source>
</evidence>
<dbReference type="InterPro" id="IPR050822">
    <property type="entry name" value="Cerebellin_Synaptic_Org"/>
</dbReference>
<name>A0ABQ9ZVX8_9CRUS</name>
<accession>A0ABQ9ZVX8</accession>
<keyword evidence="4" id="KW-0176">Collagen</keyword>
<dbReference type="PANTHER" id="PTHR22923">
    <property type="entry name" value="CEREBELLIN-RELATED"/>
    <property type="match status" value="1"/>
</dbReference>
<dbReference type="InterPro" id="IPR008983">
    <property type="entry name" value="Tumour_necrosis_fac-like_dom"/>
</dbReference>
<dbReference type="Pfam" id="PF00386">
    <property type="entry name" value="C1q"/>
    <property type="match status" value="1"/>
</dbReference>
<dbReference type="Proteomes" id="UP001234178">
    <property type="component" value="Unassembled WGS sequence"/>
</dbReference>
<evidence type="ECO:0000256" key="3">
    <source>
        <dbReference type="ARBA" id="ARBA00022729"/>
    </source>
</evidence>
<keyword evidence="5" id="KW-0175">Coiled coil</keyword>
<evidence type="ECO:0000259" key="6">
    <source>
        <dbReference type="PROSITE" id="PS50871"/>
    </source>
</evidence>
<sequence>MKDVPIDIIMQSWESHTVQLHIRSLGILRLQQQPIIINKAKAVFAELLPVSESDGRVPTTDDVHVQLQKLRDDVKILKETYQQVVVDVTAHTQHKDEIGKHEMEIQALKQIVARLEERLEVLQEERRGPDKPSTLTSPTPVIASSCEELRHSDEALKSGMYWIDPDGHGTGDTPVYVWCNMTTGSTSILHDSESSTDVGQCWDAGCYSRFINYNASMRQIIALIELSSVCRQSIQYDCKMAPMEFNGEPQSWWTDRNGVRRNDFTGGNSVQSKCQCALENSCLDRIITDKSSLPVTRLNFGRILTQPSSGRHSLSRLECYGRQPVQSPKPLPKSCQDLRRTGHTISGFYSVLRSGVIETVFCDMTQMSGEEKAISSFVSPEQLASDSLIQRLDKADERIQRQALRIRNSVGRLNVFLVRQNRTNNSQMRKLESIDEKLASDLKELFNSQQRQNYEIAELRRRWDRPQGKSLTRMPANCHDLKAVGHGLSGIYPVKADDHIEMVYCNMTLSTPRETWIGKADVISSLVHFYVLRKTPFYLEGRGHMQSILPFEITRSNQGGGMDAKKGVFTVPKSGTYVFRFSFGALKREKAQHVSVTLVLNDVEDVASIYGSDHQGFFSLSLQTILNLKKKDKIHLVLQSASGGGNYEDIDMTTHFSGFLLDEQMF</sequence>
<feature type="domain" description="C1q" evidence="6">
    <location>
        <begin position="522"/>
        <end position="666"/>
    </location>
</feature>
<dbReference type="PROSITE" id="PS50871">
    <property type="entry name" value="C1Q"/>
    <property type="match status" value="1"/>
</dbReference>
<gene>
    <name evidence="7" type="ORF">OUZ56_031778</name>
</gene>
<dbReference type="EMBL" id="JAOYFB010000005">
    <property type="protein sequence ID" value="KAK4016810.1"/>
    <property type="molecule type" value="Genomic_DNA"/>
</dbReference>
<dbReference type="SUPFAM" id="SSF56496">
    <property type="entry name" value="Fibrinogen C-terminal domain-like"/>
    <property type="match status" value="3"/>
</dbReference>
<keyword evidence="8" id="KW-1185">Reference proteome</keyword>
<comment type="caution">
    <text evidence="7">The sequence shown here is derived from an EMBL/GenBank/DDBJ whole genome shotgun (WGS) entry which is preliminary data.</text>
</comment>
<dbReference type="SUPFAM" id="SSF49842">
    <property type="entry name" value="TNF-like"/>
    <property type="match status" value="1"/>
</dbReference>
<protein>
    <recommendedName>
        <fullName evidence="6">C1q domain-containing protein</fullName>
    </recommendedName>
</protein>
<dbReference type="Gene3D" id="2.60.120.40">
    <property type="match status" value="1"/>
</dbReference>
<dbReference type="PANTHER" id="PTHR22923:SF62">
    <property type="entry name" value="CVP18"/>
    <property type="match status" value="1"/>
</dbReference>
<evidence type="ECO:0000313" key="7">
    <source>
        <dbReference type="EMBL" id="KAK4016810.1"/>
    </source>
</evidence>
<dbReference type="InterPro" id="IPR036056">
    <property type="entry name" value="Fibrinogen-like_C"/>
</dbReference>
<evidence type="ECO:0000256" key="4">
    <source>
        <dbReference type="ARBA" id="ARBA00023119"/>
    </source>
</evidence>
<organism evidence="7 8">
    <name type="scientific">Daphnia magna</name>
    <dbReference type="NCBI Taxonomy" id="35525"/>
    <lineage>
        <taxon>Eukaryota</taxon>
        <taxon>Metazoa</taxon>
        <taxon>Ecdysozoa</taxon>
        <taxon>Arthropoda</taxon>
        <taxon>Crustacea</taxon>
        <taxon>Branchiopoda</taxon>
        <taxon>Diplostraca</taxon>
        <taxon>Cladocera</taxon>
        <taxon>Anomopoda</taxon>
        <taxon>Daphniidae</taxon>
        <taxon>Daphnia</taxon>
    </lineage>
</organism>
<dbReference type="SMART" id="SM00038">
    <property type="entry name" value="COLFI"/>
    <property type="match status" value="1"/>
</dbReference>
<dbReference type="InterPro" id="IPR000885">
    <property type="entry name" value="Fib_collagen_C"/>
</dbReference>
<proteinExistence type="predicted"/>
<dbReference type="SMART" id="SM00110">
    <property type="entry name" value="C1Q"/>
    <property type="match status" value="1"/>
</dbReference>
<dbReference type="NCBIfam" id="NF040941">
    <property type="entry name" value="GGGWT_bact"/>
    <property type="match status" value="1"/>
</dbReference>
<keyword evidence="3" id="KW-0732">Signal</keyword>
<evidence type="ECO:0000313" key="8">
    <source>
        <dbReference type="Proteomes" id="UP001234178"/>
    </source>
</evidence>
<dbReference type="Pfam" id="PF01410">
    <property type="entry name" value="COLFI"/>
    <property type="match status" value="1"/>
</dbReference>
<dbReference type="InterPro" id="IPR001073">
    <property type="entry name" value="C1q_dom"/>
</dbReference>
<reference evidence="7 8" key="1">
    <citation type="journal article" date="2023" name="Nucleic Acids Res.">
        <title>The hologenome of Daphnia magna reveals possible DNA methylation and microbiome-mediated evolution of the host genome.</title>
        <authorList>
            <person name="Chaturvedi A."/>
            <person name="Li X."/>
            <person name="Dhandapani V."/>
            <person name="Marshall H."/>
            <person name="Kissane S."/>
            <person name="Cuenca-Cambronero M."/>
            <person name="Asole G."/>
            <person name="Calvet F."/>
            <person name="Ruiz-Romero M."/>
            <person name="Marangio P."/>
            <person name="Guigo R."/>
            <person name="Rago D."/>
            <person name="Mirbahai L."/>
            <person name="Eastwood N."/>
            <person name="Colbourne J.K."/>
            <person name="Zhou J."/>
            <person name="Mallon E."/>
            <person name="Orsini L."/>
        </authorList>
    </citation>
    <scope>NUCLEOTIDE SEQUENCE [LARGE SCALE GENOMIC DNA]</scope>
    <source>
        <strain evidence="7">LRV0_1</strain>
    </source>
</reference>
<evidence type="ECO:0000256" key="1">
    <source>
        <dbReference type="ARBA" id="ARBA00004613"/>
    </source>
</evidence>